<keyword evidence="2" id="KW-0472">Membrane</keyword>
<name>A0AAU3GTB2_9ACTN</name>
<feature type="region of interest" description="Disordered" evidence="1">
    <location>
        <begin position="25"/>
        <end position="53"/>
    </location>
</feature>
<accession>A0AAU3GTB2</accession>
<protein>
    <submittedName>
        <fullName evidence="3">Uncharacterized protein</fullName>
    </submittedName>
</protein>
<evidence type="ECO:0000256" key="2">
    <source>
        <dbReference type="SAM" id="Phobius"/>
    </source>
</evidence>
<gene>
    <name evidence="3" type="ORF">OG626_12780</name>
</gene>
<feature type="transmembrane region" description="Helical" evidence="2">
    <location>
        <begin position="65"/>
        <end position="85"/>
    </location>
</feature>
<proteinExistence type="predicted"/>
<dbReference type="AlphaFoldDB" id="A0AAU3GTB2"/>
<keyword evidence="2" id="KW-0812">Transmembrane</keyword>
<sequence>MREACEVREALDVCEVRQAPDVRDMREAPDVRDMREVRPNRSPAGRRRPLRQWAHSQRRAAAGHFVRGLCYGAGLLTASLAGLWVQQYL</sequence>
<organism evidence="3">
    <name type="scientific">Streptomyces sp. NBC_01401</name>
    <dbReference type="NCBI Taxonomy" id="2903854"/>
    <lineage>
        <taxon>Bacteria</taxon>
        <taxon>Bacillati</taxon>
        <taxon>Actinomycetota</taxon>
        <taxon>Actinomycetes</taxon>
        <taxon>Kitasatosporales</taxon>
        <taxon>Streptomycetaceae</taxon>
        <taxon>Streptomyces</taxon>
    </lineage>
</organism>
<feature type="compositionally biased region" description="Basic and acidic residues" evidence="1">
    <location>
        <begin position="25"/>
        <end position="39"/>
    </location>
</feature>
<keyword evidence="2" id="KW-1133">Transmembrane helix</keyword>
<reference evidence="3" key="1">
    <citation type="submission" date="2022-10" db="EMBL/GenBank/DDBJ databases">
        <title>The complete genomes of actinobacterial strains from the NBC collection.</title>
        <authorList>
            <person name="Joergensen T.S."/>
            <person name="Alvarez Arevalo M."/>
            <person name="Sterndorff E.B."/>
            <person name="Faurdal D."/>
            <person name="Vuksanovic O."/>
            <person name="Mourched A.-S."/>
            <person name="Charusanti P."/>
            <person name="Shaw S."/>
            <person name="Blin K."/>
            <person name="Weber T."/>
        </authorList>
    </citation>
    <scope>NUCLEOTIDE SEQUENCE</scope>
    <source>
        <strain evidence="3">NBC_01401</strain>
    </source>
</reference>
<dbReference type="EMBL" id="CP109535">
    <property type="protein sequence ID" value="WTY95712.1"/>
    <property type="molecule type" value="Genomic_DNA"/>
</dbReference>
<evidence type="ECO:0000256" key="1">
    <source>
        <dbReference type="SAM" id="MobiDB-lite"/>
    </source>
</evidence>
<evidence type="ECO:0000313" key="3">
    <source>
        <dbReference type="EMBL" id="WTY95712.1"/>
    </source>
</evidence>